<evidence type="ECO:0000259" key="11">
    <source>
        <dbReference type="PROSITE" id="PS51643"/>
    </source>
</evidence>
<dbReference type="InterPro" id="IPR027417">
    <property type="entry name" value="P-loop_NTPase"/>
</dbReference>
<dbReference type="InterPro" id="IPR038257">
    <property type="entry name" value="CRISPR-assoc_Cas3_HD_sf"/>
</dbReference>
<feature type="domain" description="Helicase ATP-binding" evidence="10">
    <location>
        <begin position="257"/>
        <end position="464"/>
    </location>
</feature>
<evidence type="ECO:0000256" key="3">
    <source>
        <dbReference type="ARBA" id="ARBA00022722"/>
    </source>
</evidence>
<protein>
    <submittedName>
        <fullName evidence="12">CRISPR-associated helicase Cas3</fullName>
    </submittedName>
</protein>
<dbReference type="InterPro" id="IPR006474">
    <property type="entry name" value="Helicase_Cas3_CRISPR-ass_core"/>
</dbReference>
<evidence type="ECO:0000313" key="12">
    <source>
        <dbReference type="EMBL" id="PHL00351.1"/>
    </source>
</evidence>
<gene>
    <name evidence="12" type="primary">cas3</name>
    <name evidence="12" type="ORF">CGL56_04775</name>
</gene>
<evidence type="ECO:0000259" key="10">
    <source>
        <dbReference type="PROSITE" id="PS51192"/>
    </source>
</evidence>
<evidence type="ECO:0000256" key="7">
    <source>
        <dbReference type="ARBA" id="ARBA00022806"/>
    </source>
</evidence>
<keyword evidence="13" id="KW-1185">Reference proteome</keyword>
<comment type="similarity">
    <text evidence="2">In the central section; belongs to the CRISPR-associated helicase Cas3 family.</text>
</comment>
<dbReference type="Gene3D" id="1.10.3210.30">
    <property type="match status" value="1"/>
</dbReference>
<dbReference type="Gene3D" id="3.40.50.300">
    <property type="entry name" value="P-loop containing nucleotide triphosphate hydrolases"/>
    <property type="match status" value="2"/>
</dbReference>
<evidence type="ECO:0000256" key="8">
    <source>
        <dbReference type="ARBA" id="ARBA00022840"/>
    </source>
</evidence>
<dbReference type="GO" id="GO:0051607">
    <property type="term" value="P:defense response to virus"/>
    <property type="evidence" value="ECO:0007669"/>
    <property type="project" value="UniProtKB-KW"/>
</dbReference>
<sequence>MDLQKKYGKPNGIRLSTHTESVHRFGSEARVTWPFLAIKYRDLTGLDLIERCELAEQYHDYGKGRRPWQEPCKRDVDLYRKWLIEHGLPYDPGDYKTRALYERDCFKQNKSAAPNLKCAKYRHEFASCKYLQDTMPDFPHESYCAIAAHHGKLSLSPHVERRWQEDGLTDPLQSNGPFYKLYQRIAREHNTYQHAPYRENVLRRFQYAAVRTLLRLADTRASRWEGMGDDGMVALIPFKRSRGYGPGSELRPVQQLAIHAAGEERTILRAPTGSGKTYASLLWAEQQILGERPKADRLIVAMPTRFTSNAILKEIEEQYLPLEFREQPISSPSRREASPVSLYHSSAFYSLYGSQDDYTRSSQSVERHKLSKQLAFPITVCTIDHLLACLTGQKEDHYATFYFLANSCVVFDETDFYDPFIQANMVRLLKTLRILKVPTLIMSATVPNSARELYGVTSPIREVAQPGSGRVTKNMFFLGQSVTPADCANVIEQMIQAGEGIIYANTVRRALDYYQYLRDQDTEVPIILYHSRFTESDKRNIETSLLQTLGKTAHRKGQARGIAILTQIGEMSINISSNLMLSDCCPWDRLAQRVGRLARFATEATDPVQARLYITEPVTETGEAYAWPYVIPEENKLKTFQPGRPYLQTLTQIAASANNAQPFRLTPEILVSLTNDLYPSVETITGAAQANQLEYESLIKGTWLMAGSNHMSVDEGSVGASWKAREIADQVSVLTIKPDGLKVRSQSALYDFFLEHGVNCPSYKIEAELRKGEADGGPAISTLSIRVGREDDGKDMQVYYALPGAYRRDVGLASVYGYPWLADQTL</sequence>
<keyword evidence="4" id="KW-0479">Metal-binding</keyword>
<dbReference type="SMART" id="SM00487">
    <property type="entry name" value="DEXDc"/>
    <property type="match status" value="1"/>
</dbReference>
<dbReference type="NCBIfam" id="TIGR01587">
    <property type="entry name" value="cas3_core"/>
    <property type="match status" value="1"/>
</dbReference>
<dbReference type="GO" id="GO:0004518">
    <property type="term" value="F:nuclease activity"/>
    <property type="evidence" value="ECO:0007669"/>
    <property type="project" value="UniProtKB-KW"/>
</dbReference>
<dbReference type="InterPro" id="IPR014001">
    <property type="entry name" value="Helicase_ATP-bd"/>
</dbReference>
<dbReference type="InterPro" id="IPR054712">
    <property type="entry name" value="Cas3-like_dom"/>
</dbReference>
<evidence type="ECO:0000256" key="4">
    <source>
        <dbReference type="ARBA" id="ARBA00022723"/>
    </source>
</evidence>
<dbReference type="GO" id="GO:0003676">
    <property type="term" value="F:nucleic acid binding"/>
    <property type="evidence" value="ECO:0007669"/>
    <property type="project" value="InterPro"/>
</dbReference>
<keyword evidence="9" id="KW-0051">Antiviral defense</keyword>
<accession>A0A2G0CK96</accession>
<dbReference type="Proteomes" id="UP000226437">
    <property type="component" value="Unassembled WGS sequence"/>
</dbReference>
<dbReference type="EMBL" id="PDLO01000001">
    <property type="protein sequence ID" value="PHL00351.1"/>
    <property type="molecule type" value="Genomic_DNA"/>
</dbReference>
<dbReference type="InterPro" id="IPR011545">
    <property type="entry name" value="DEAD/DEAH_box_helicase_dom"/>
</dbReference>
<keyword evidence="7" id="KW-0347">Helicase</keyword>
<keyword evidence="6" id="KW-0378">Hydrolase</keyword>
<evidence type="ECO:0000256" key="1">
    <source>
        <dbReference type="ARBA" id="ARBA00006847"/>
    </source>
</evidence>
<dbReference type="InterPro" id="IPR006483">
    <property type="entry name" value="CRISPR-assoc_Cas3_HD"/>
</dbReference>
<name>A0A2G0CK96_9BACT</name>
<keyword evidence="5" id="KW-0547">Nucleotide-binding</keyword>
<evidence type="ECO:0000313" key="13">
    <source>
        <dbReference type="Proteomes" id="UP000226437"/>
    </source>
</evidence>
<dbReference type="AlphaFoldDB" id="A0A2G0CK96"/>
<dbReference type="GO" id="GO:0003724">
    <property type="term" value="F:RNA helicase activity"/>
    <property type="evidence" value="ECO:0007669"/>
    <property type="project" value="TreeGrafter"/>
</dbReference>
<comment type="similarity">
    <text evidence="1">In the N-terminal section; belongs to the CRISPR-associated nuclease Cas3-HD family.</text>
</comment>
<dbReference type="PROSITE" id="PS51643">
    <property type="entry name" value="HD_CAS3"/>
    <property type="match status" value="1"/>
</dbReference>
<organism evidence="12 13">
    <name type="scientific">Neolewinella marina</name>
    <dbReference type="NCBI Taxonomy" id="438751"/>
    <lineage>
        <taxon>Bacteria</taxon>
        <taxon>Pseudomonadati</taxon>
        <taxon>Bacteroidota</taxon>
        <taxon>Saprospiria</taxon>
        <taxon>Saprospirales</taxon>
        <taxon>Lewinellaceae</taxon>
        <taxon>Neolewinella</taxon>
    </lineage>
</organism>
<dbReference type="Pfam" id="PF00270">
    <property type="entry name" value="DEAD"/>
    <property type="match status" value="1"/>
</dbReference>
<dbReference type="RefSeq" id="WP_099105331.1">
    <property type="nucleotide sequence ID" value="NZ_PDLO01000001.1"/>
</dbReference>
<dbReference type="OrthoDB" id="9810236at2"/>
<dbReference type="GO" id="GO:0046872">
    <property type="term" value="F:metal ion binding"/>
    <property type="evidence" value="ECO:0007669"/>
    <property type="project" value="UniProtKB-KW"/>
</dbReference>
<dbReference type="PANTHER" id="PTHR47959:SF16">
    <property type="entry name" value="CRISPR-ASSOCIATED NUCLEASE_HELICASE CAS3-RELATED"/>
    <property type="match status" value="1"/>
</dbReference>
<dbReference type="PROSITE" id="PS51192">
    <property type="entry name" value="HELICASE_ATP_BIND_1"/>
    <property type="match status" value="1"/>
</dbReference>
<evidence type="ECO:0000256" key="9">
    <source>
        <dbReference type="ARBA" id="ARBA00023118"/>
    </source>
</evidence>
<dbReference type="GO" id="GO:0016787">
    <property type="term" value="F:hydrolase activity"/>
    <property type="evidence" value="ECO:0007669"/>
    <property type="project" value="UniProtKB-KW"/>
</dbReference>
<keyword evidence="3" id="KW-0540">Nuclease</keyword>
<reference evidence="12 13" key="1">
    <citation type="submission" date="2017-10" db="EMBL/GenBank/DDBJ databases">
        <title>The draft genome sequence of Lewinella marina KCTC 32374.</title>
        <authorList>
            <person name="Wang K."/>
        </authorList>
    </citation>
    <scope>NUCLEOTIDE SEQUENCE [LARGE SCALE GENOMIC DNA]</scope>
    <source>
        <strain evidence="12 13">MKG-38</strain>
    </source>
</reference>
<keyword evidence="8" id="KW-0067">ATP-binding</keyword>
<evidence type="ECO:0000256" key="2">
    <source>
        <dbReference type="ARBA" id="ARBA00009046"/>
    </source>
</evidence>
<dbReference type="GO" id="GO:0005829">
    <property type="term" value="C:cytosol"/>
    <property type="evidence" value="ECO:0007669"/>
    <property type="project" value="TreeGrafter"/>
</dbReference>
<feature type="domain" description="HD Cas3-type" evidence="11">
    <location>
        <begin position="8"/>
        <end position="221"/>
    </location>
</feature>
<proteinExistence type="inferred from homology"/>
<dbReference type="GO" id="GO:0005524">
    <property type="term" value="F:ATP binding"/>
    <property type="evidence" value="ECO:0007669"/>
    <property type="project" value="UniProtKB-KW"/>
</dbReference>
<dbReference type="PANTHER" id="PTHR47959">
    <property type="entry name" value="ATP-DEPENDENT RNA HELICASE RHLE-RELATED"/>
    <property type="match status" value="1"/>
</dbReference>
<dbReference type="InterPro" id="IPR050079">
    <property type="entry name" value="DEAD_box_RNA_helicase"/>
</dbReference>
<evidence type="ECO:0000256" key="5">
    <source>
        <dbReference type="ARBA" id="ARBA00022741"/>
    </source>
</evidence>
<evidence type="ECO:0000256" key="6">
    <source>
        <dbReference type="ARBA" id="ARBA00022801"/>
    </source>
</evidence>
<dbReference type="Pfam" id="PF22590">
    <property type="entry name" value="Cas3-like_C_2"/>
    <property type="match status" value="1"/>
</dbReference>
<comment type="caution">
    <text evidence="12">The sequence shown here is derived from an EMBL/GenBank/DDBJ whole genome shotgun (WGS) entry which is preliminary data.</text>
</comment>
<dbReference type="SUPFAM" id="SSF52540">
    <property type="entry name" value="P-loop containing nucleoside triphosphate hydrolases"/>
    <property type="match status" value="1"/>
</dbReference>